<sequence>MLAVLRSQKEPYCRIYKRSYNTIYKKESVKLGDGHPLVFESGHLARFADGAVVASMGENALLTTLVKGKVPSGSDFLGLTVEYKASAAAVGKIPNNFLRRELNNSDSDILLGRNIDRSLRPLIASSFAYPIQIICKPLAVDESCDSAVLSINGASAAAMMANIPMIRPVGAVRVAMIDETVIINPTRKELKSSICDILISGTEEKKMVMLEMEGKEMTTTKFLNCMTKGLIEVNKIVDTLKKMNPDFKPYIHNEVLTKEELKLNESIKELSANQLEYIYTDATLDKEQRDIAVQTLFGNLKRDLRKENMKSFEGDFDLLIYKFFWSFAKHTLRNLTINSNIRVDGRSPEEVRKLAIKTDMFKKLHGSAMFQRGLADIENSFFKHWIVQKVDMTLVFIGTNLLSQPGQSQVLSTITFDSPSAAFRADSISQLLGAQERKMFMHQYEFPGYATNEISQSRGSNRREIGHGNLAEKGLKYTVPEDFPYTIRLNTQVLESNGSTSMAAVCGGSLALRDAGVPITNPAAGIAMGLMSSENCIESKKSVILTDLNGLEDYAGDMDFKIAGTQKGFTAMQLDVKIDGLDVDITKQVLSKAKTGLKYLLDKMKKNQPEVRKAFKDSVPVVEDLKITMLSKRALFQNGAFNAKLIESETGVKITSDDELKINLFAPSQEHLLEATKMIEELCGTKKEVQLTFGAFYSAKITEIMPSGFLVSFDKNSKPHFISNFNFSGKKVVDSSVFNKSVGDEIRIQYLGIDSETGKSRLTCHLVK</sequence>
<name>A0AC35TVP6_9BILA</name>
<reference evidence="2" key="1">
    <citation type="submission" date="2016-11" db="UniProtKB">
        <authorList>
            <consortium name="WormBaseParasite"/>
        </authorList>
    </citation>
    <scope>IDENTIFICATION</scope>
    <source>
        <strain evidence="2">KR3021</strain>
    </source>
</reference>
<protein>
    <submittedName>
        <fullName evidence="2">Polyribonucleotide nucleotidyltransferase</fullName>
    </submittedName>
</protein>
<accession>A0AC35TVP6</accession>
<dbReference type="Proteomes" id="UP000095286">
    <property type="component" value="Unplaced"/>
</dbReference>
<proteinExistence type="predicted"/>
<dbReference type="WBParaSite" id="RSKR_0000457200.1">
    <property type="protein sequence ID" value="RSKR_0000457200.1"/>
    <property type="gene ID" value="RSKR_0000457200"/>
</dbReference>
<evidence type="ECO:0000313" key="1">
    <source>
        <dbReference type="Proteomes" id="UP000095286"/>
    </source>
</evidence>
<organism evidence="1 2">
    <name type="scientific">Rhabditophanes sp. KR3021</name>
    <dbReference type="NCBI Taxonomy" id="114890"/>
    <lineage>
        <taxon>Eukaryota</taxon>
        <taxon>Metazoa</taxon>
        <taxon>Ecdysozoa</taxon>
        <taxon>Nematoda</taxon>
        <taxon>Chromadorea</taxon>
        <taxon>Rhabditida</taxon>
        <taxon>Tylenchina</taxon>
        <taxon>Panagrolaimomorpha</taxon>
        <taxon>Strongyloidoidea</taxon>
        <taxon>Alloionematidae</taxon>
        <taxon>Rhabditophanes</taxon>
    </lineage>
</organism>
<evidence type="ECO:0000313" key="2">
    <source>
        <dbReference type="WBParaSite" id="RSKR_0000457200.1"/>
    </source>
</evidence>